<accession>A0A9W7L6D8</accession>
<dbReference type="Proteomes" id="UP001165082">
    <property type="component" value="Unassembled WGS sequence"/>
</dbReference>
<dbReference type="PANTHER" id="PTHR22904:SF523">
    <property type="entry name" value="STRESS-INDUCED-PHOSPHOPROTEIN 1"/>
    <property type="match status" value="1"/>
</dbReference>
<evidence type="ECO:0000256" key="6">
    <source>
        <dbReference type="ARBA" id="ARBA00066016"/>
    </source>
</evidence>
<dbReference type="InterPro" id="IPR019734">
    <property type="entry name" value="TPR_rpt"/>
</dbReference>
<dbReference type="SMART" id="SM00271">
    <property type="entry name" value="DnaJ"/>
    <property type="match status" value="1"/>
</dbReference>
<keyword evidence="4 9" id="KW-0802">TPR repeat</keyword>
<dbReference type="InterPro" id="IPR001623">
    <property type="entry name" value="DnaJ_domain"/>
</dbReference>
<evidence type="ECO:0000256" key="10">
    <source>
        <dbReference type="SAM" id="MobiDB-lite"/>
    </source>
</evidence>
<evidence type="ECO:0000256" key="7">
    <source>
        <dbReference type="ARBA" id="ARBA00074766"/>
    </source>
</evidence>
<dbReference type="CDD" id="cd06257">
    <property type="entry name" value="DnaJ"/>
    <property type="match status" value="1"/>
</dbReference>
<feature type="domain" description="J" evidence="11">
    <location>
        <begin position="233"/>
        <end position="298"/>
    </location>
</feature>
<feature type="repeat" description="TPR" evidence="9">
    <location>
        <begin position="15"/>
        <end position="48"/>
    </location>
</feature>
<evidence type="ECO:0000256" key="2">
    <source>
        <dbReference type="ARBA" id="ARBA00022490"/>
    </source>
</evidence>
<dbReference type="Gene3D" id="1.10.287.110">
    <property type="entry name" value="DnaJ domain"/>
    <property type="match status" value="1"/>
</dbReference>
<name>A0A9W7L6D8_9STRA</name>
<gene>
    <name evidence="12" type="ORF">TrRE_jg11275</name>
</gene>
<feature type="compositionally biased region" description="Basic and acidic residues" evidence="10">
    <location>
        <begin position="143"/>
        <end position="171"/>
    </location>
</feature>
<dbReference type="EMBL" id="BRXZ01007748">
    <property type="protein sequence ID" value="GMI33568.1"/>
    <property type="molecule type" value="Genomic_DNA"/>
</dbReference>
<dbReference type="SUPFAM" id="SSF48452">
    <property type="entry name" value="TPR-like"/>
    <property type="match status" value="1"/>
</dbReference>
<feature type="region of interest" description="Disordered" evidence="10">
    <location>
        <begin position="337"/>
        <end position="397"/>
    </location>
</feature>
<comment type="subcellular location">
    <subcellularLocation>
        <location evidence="1">Cytoplasm</location>
    </subcellularLocation>
</comment>
<comment type="subunit">
    <text evidence="6">Monomer. Homodimer. Forms a complex composed of HOP and chaperones HSP70 and HSP90; the interaction is stronger in the absence of ATP. Interacts (via TPR 1, 2, 3, 7, 8 and 9 repeats) with HSP70 (via C-terminus); the interaction is direct and is stronger in the absence of ATP. Interacts (via TPR 4, 5 and 6 repeats) with HSP90 (via C-terminus); the interaction is direct.</text>
</comment>
<dbReference type="InterPro" id="IPR036869">
    <property type="entry name" value="J_dom_sf"/>
</dbReference>
<dbReference type="FunFam" id="1.25.40.10:FF:000020">
    <property type="entry name" value="Stress-induced phosphoprotein 1"/>
    <property type="match status" value="1"/>
</dbReference>
<feature type="compositionally biased region" description="Basic and acidic residues" evidence="10">
    <location>
        <begin position="358"/>
        <end position="397"/>
    </location>
</feature>
<organism evidence="12 13">
    <name type="scientific">Triparma retinervis</name>
    <dbReference type="NCBI Taxonomy" id="2557542"/>
    <lineage>
        <taxon>Eukaryota</taxon>
        <taxon>Sar</taxon>
        <taxon>Stramenopiles</taxon>
        <taxon>Ochrophyta</taxon>
        <taxon>Bolidophyceae</taxon>
        <taxon>Parmales</taxon>
        <taxon>Triparmaceae</taxon>
        <taxon>Triparma</taxon>
    </lineage>
</organism>
<evidence type="ECO:0000313" key="13">
    <source>
        <dbReference type="Proteomes" id="UP001165082"/>
    </source>
</evidence>
<evidence type="ECO:0000256" key="1">
    <source>
        <dbReference type="ARBA" id="ARBA00004496"/>
    </source>
</evidence>
<dbReference type="Pfam" id="PF00226">
    <property type="entry name" value="DnaJ"/>
    <property type="match status" value="1"/>
</dbReference>
<proteinExistence type="predicted"/>
<dbReference type="SUPFAM" id="SSF46565">
    <property type="entry name" value="Chaperone J-domain"/>
    <property type="match status" value="1"/>
</dbReference>
<dbReference type="Pfam" id="PF13181">
    <property type="entry name" value="TPR_8"/>
    <property type="match status" value="2"/>
</dbReference>
<comment type="caution">
    <text evidence="12">The sequence shown here is derived from an EMBL/GenBank/DDBJ whole genome shotgun (WGS) entry which is preliminary data.</text>
</comment>
<evidence type="ECO:0000256" key="4">
    <source>
        <dbReference type="ARBA" id="ARBA00022803"/>
    </source>
</evidence>
<evidence type="ECO:0000259" key="11">
    <source>
        <dbReference type="PROSITE" id="PS50076"/>
    </source>
</evidence>
<dbReference type="Gene3D" id="1.25.40.10">
    <property type="entry name" value="Tetratricopeptide repeat domain"/>
    <property type="match status" value="1"/>
</dbReference>
<dbReference type="PROSITE" id="PS50005">
    <property type="entry name" value="TPR"/>
    <property type="match status" value="2"/>
</dbReference>
<dbReference type="PROSITE" id="PS50076">
    <property type="entry name" value="DNAJ_2"/>
    <property type="match status" value="1"/>
</dbReference>
<dbReference type="SMART" id="SM00028">
    <property type="entry name" value="TPR"/>
    <property type="match status" value="3"/>
</dbReference>
<dbReference type="PRINTS" id="PR00625">
    <property type="entry name" value="JDOMAIN"/>
</dbReference>
<evidence type="ECO:0000256" key="3">
    <source>
        <dbReference type="ARBA" id="ARBA00022737"/>
    </source>
</evidence>
<keyword evidence="2" id="KW-0963">Cytoplasm</keyword>
<evidence type="ECO:0000256" key="5">
    <source>
        <dbReference type="ARBA" id="ARBA00056105"/>
    </source>
</evidence>
<feature type="region of interest" description="Disordered" evidence="10">
    <location>
        <begin position="143"/>
        <end position="173"/>
    </location>
</feature>
<dbReference type="GO" id="GO:0005737">
    <property type="term" value="C:cytoplasm"/>
    <property type="evidence" value="ECO:0007669"/>
    <property type="project" value="UniProtKB-SubCell"/>
</dbReference>
<dbReference type="OrthoDB" id="2423701at2759"/>
<keyword evidence="3" id="KW-0677">Repeat</keyword>
<reference evidence="12" key="1">
    <citation type="submission" date="2022-07" db="EMBL/GenBank/DDBJ databases">
        <title>Genome analysis of Parmales, a sister group of diatoms, reveals the evolutionary specialization of diatoms from phago-mixotrophs to photoautotrophs.</title>
        <authorList>
            <person name="Ban H."/>
            <person name="Sato S."/>
            <person name="Yoshikawa S."/>
            <person name="Kazumasa Y."/>
            <person name="Nakamura Y."/>
            <person name="Ichinomiya M."/>
            <person name="Saitoh K."/>
            <person name="Sato N."/>
            <person name="Blanc-Mathieu R."/>
            <person name="Endo H."/>
            <person name="Kuwata A."/>
            <person name="Ogata H."/>
        </authorList>
    </citation>
    <scope>NUCLEOTIDE SEQUENCE</scope>
</reference>
<evidence type="ECO:0000256" key="8">
    <source>
        <dbReference type="ARBA" id="ARBA00076447"/>
    </source>
</evidence>
<dbReference type="InterPro" id="IPR011990">
    <property type="entry name" value="TPR-like_helical_dom_sf"/>
</dbReference>
<evidence type="ECO:0000256" key="9">
    <source>
        <dbReference type="PROSITE-ProRule" id="PRU00339"/>
    </source>
</evidence>
<dbReference type="PANTHER" id="PTHR22904">
    <property type="entry name" value="TPR REPEAT CONTAINING PROTEIN"/>
    <property type="match status" value="1"/>
</dbReference>
<comment type="function">
    <text evidence="5">Acts as a co-chaperone and mediates the association of the chaperones HSP70 and HSP90 probably facilitating substrate transfer from HSP70 to HSP90. Stimulates HSP70 ATPase activity and, in contrast, inhibits HSP90 ATPase activity.</text>
</comment>
<feature type="repeat" description="TPR" evidence="9">
    <location>
        <begin position="83"/>
        <end position="116"/>
    </location>
</feature>
<evidence type="ECO:0000313" key="12">
    <source>
        <dbReference type="EMBL" id="GMI33568.1"/>
    </source>
</evidence>
<keyword evidence="13" id="KW-1185">Reference proteome</keyword>
<sequence length="397" mass="44703">MAEESTGDEAWKVQVAAKKSEGDENFQLGNYREAVKAYTDAIDIDDENHILYSNRCACLLKLSEKSRALRDGEKCVSLAPSWAKGYGRLASAQHSLTRYAAAADTYRKGLKLDPENAALKAGLEASMKAKAAKAKREAEEKAAEEVAKAADEKAAAEKEAAVEKTEEKMEDKTEDDLLGDFFGDIAATVEAKQSTAPKKEIKPQEKYKEQNLGTSSENIDRLLQVNFAWKNLNPFNVMMLDVDANIEDVKLRYRKLSTLVHPDKNIGEERAKDAFDEVKRAYNILKDTEGQFEYTKSLVVAGRTRGEEVHKGSGGDLEDCKAKEVMKVFAEIEAGRRKAEKNKLAAKKRERAQEDEESAKLKHDYKFNKSWEGEERKEKRVGNWRDFSNKKRKTSDK</sequence>
<protein>
    <recommendedName>
        <fullName evidence="7">Hsp70-Hsp90 organising protein</fullName>
    </recommendedName>
    <alternativeName>
        <fullName evidence="8">Stress-inducible protein 1</fullName>
    </alternativeName>
</protein>
<dbReference type="AlphaFoldDB" id="A0A9W7L6D8"/>
<dbReference type="GO" id="GO:0051879">
    <property type="term" value="F:Hsp90 protein binding"/>
    <property type="evidence" value="ECO:0007669"/>
    <property type="project" value="TreeGrafter"/>
</dbReference>